<gene>
    <name evidence="3" type="ORF">FRY97_07045</name>
</gene>
<dbReference type="Pfam" id="PF23571">
    <property type="entry name" value="GH3_M"/>
    <property type="match status" value="1"/>
</dbReference>
<evidence type="ECO:0000313" key="3">
    <source>
        <dbReference type="EMBL" id="TXB64447.1"/>
    </source>
</evidence>
<dbReference type="Proteomes" id="UP000321580">
    <property type="component" value="Unassembled WGS sequence"/>
</dbReference>
<dbReference type="PANTHER" id="PTHR31901">
    <property type="entry name" value="GH3 DOMAIN-CONTAINING PROTEIN"/>
    <property type="match status" value="1"/>
</dbReference>
<protein>
    <submittedName>
        <fullName evidence="3">GH3 auxin-responsive promoter family protein</fullName>
    </submittedName>
</protein>
<dbReference type="GO" id="GO:0005737">
    <property type="term" value="C:cytoplasm"/>
    <property type="evidence" value="ECO:0007669"/>
    <property type="project" value="TreeGrafter"/>
</dbReference>
<evidence type="ECO:0000259" key="2">
    <source>
        <dbReference type="Pfam" id="PF23572"/>
    </source>
</evidence>
<dbReference type="AlphaFoldDB" id="A0A5C6RQJ8"/>
<dbReference type="RefSeq" id="WP_147166742.1">
    <property type="nucleotide sequence ID" value="NZ_VOOR01000011.1"/>
</dbReference>
<dbReference type="OrthoDB" id="5678283at2"/>
<dbReference type="PANTHER" id="PTHR31901:SF9">
    <property type="entry name" value="GH3 DOMAIN-CONTAINING PROTEIN"/>
    <property type="match status" value="1"/>
</dbReference>
<feature type="domain" description="GH3 C-terminal" evidence="2">
    <location>
        <begin position="382"/>
        <end position="494"/>
    </location>
</feature>
<dbReference type="Pfam" id="PF03321">
    <property type="entry name" value="GH3"/>
    <property type="match status" value="1"/>
</dbReference>
<dbReference type="GO" id="GO:0016881">
    <property type="term" value="F:acid-amino acid ligase activity"/>
    <property type="evidence" value="ECO:0007669"/>
    <property type="project" value="TreeGrafter"/>
</dbReference>
<dbReference type="InterPro" id="IPR004993">
    <property type="entry name" value="GH3"/>
</dbReference>
<organism evidence="3 4">
    <name type="scientific">Phaeodactylibacter luteus</name>
    <dbReference type="NCBI Taxonomy" id="1564516"/>
    <lineage>
        <taxon>Bacteria</taxon>
        <taxon>Pseudomonadati</taxon>
        <taxon>Bacteroidota</taxon>
        <taxon>Saprospiria</taxon>
        <taxon>Saprospirales</taxon>
        <taxon>Haliscomenobacteraceae</taxon>
        <taxon>Phaeodactylibacter</taxon>
    </lineage>
</organism>
<dbReference type="EMBL" id="VOOR01000011">
    <property type="protein sequence ID" value="TXB64447.1"/>
    <property type="molecule type" value="Genomic_DNA"/>
</dbReference>
<reference evidence="3 4" key="1">
    <citation type="submission" date="2019-08" db="EMBL/GenBank/DDBJ databases">
        <title>Genome of Phaeodactylibacter luteus.</title>
        <authorList>
            <person name="Bowman J.P."/>
        </authorList>
    </citation>
    <scope>NUCLEOTIDE SEQUENCE [LARGE SCALE GENOMIC DNA]</scope>
    <source>
        <strain evidence="3 4">KCTC 42180</strain>
    </source>
</reference>
<comment type="caution">
    <text evidence="3">The sequence shown here is derived from an EMBL/GenBank/DDBJ whole genome shotgun (WGS) entry which is preliminary data.</text>
</comment>
<keyword evidence="4" id="KW-1185">Reference proteome</keyword>
<proteinExistence type="predicted"/>
<dbReference type="InterPro" id="IPR055377">
    <property type="entry name" value="GH3_M"/>
</dbReference>
<evidence type="ECO:0000313" key="4">
    <source>
        <dbReference type="Proteomes" id="UP000321580"/>
    </source>
</evidence>
<feature type="domain" description="GH3 middle" evidence="1">
    <location>
        <begin position="298"/>
        <end position="367"/>
    </location>
</feature>
<accession>A0A5C6RQJ8</accession>
<sequence length="508" mass="59089">MRKSINRAFKWYYQQRYKGIRHFMEHPHQVQESLLKQLLQFTKHTEWGRRYGYRDIQDAEQFARRVPVNDYDGLKPYITRMMHGEKDVLWSGQVRWYSKSSGTTSDRSKYLPVTSQNLKKCHIRGTWDTMSLFYHNRPDARQFECKSMIMGGSLYPFEPYPKTTYGDVSAIMIQNMPAVGRPFFTPDFKTALLHDWEEKLEKLARIGAQERNMVMIGGVPTWTVVLFRRILELTGKSNMLEVWPEFQGYIHGGVSFTPYRKQFEAFFPSDQISYQEIYNASEGYFAVQDDFSRDDMLLLLNNGVYFEFLPMPEWDKPNPHAIPLSEVKPGENYALVISTNAGLWRYTPGDTVTFTSTAPYRIKITGRTKQFVNAFGEEVMVENTDKALAVACQQTGAIVSEYTVAPVYFEEGQKGGHEWLVEFEREPSDEERFTALLDQALQANNSDYEAKRSKSLALKRLRLHALPSGTFHNWMRSRGKFGGQHKVPRLANHRQYVDEILHFLGNKV</sequence>
<dbReference type="InterPro" id="IPR055378">
    <property type="entry name" value="GH3_C"/>
</dbReference>
<name>A0A5C6RQJ8_9BACT</name>
<evidence type="ECO:0000259" key="1">
    <source>
        <dbReference type="Pfam" id="PF23571"/>
    </source>
</evidence>
<dbReference type="Pfam" id="PF23572">
    <property type="entry name" value="GH3_C"/>
    <property type="match status" value="1"/>
</dbReference>